<dbReference type="InterPro" id="IPR002938">
    <property type="entry name" value="FAD-bd"/>
</dbReference>
<evidence type="ECO:0000259" key="1">
    <source>
        <dbReference type="Pfam" id="PF01494"/>
    </source>
</evidence>
<feature type="domain" description="FAD-binding" evidence="1">
    <location>
        <begin position="5"/>
        <end position="311"/>
    </location>
</feature>
<protein>
    <submittedName>
        <fullName evidence="2">FAD-dependent monooxygenase</fullName>
    </submittedName>
</protein>
<keyword evidence="2" id="KW-0560">Oxidoreductase</keyword>
<dbReference type="PRINTS" id="PR00420">
    <property type="entry name" value="RNGMNOXGNASE"/>
</dbReference>
<accession>A0ABV6P6H4</accession>
<dbReference type="RefSeq" id="WP_377344115.1">
    <property type="nucleotide sequence ID" value="NZ_JBHLUE010000036.1"/>
</dbReference>
<evidence type="ECO:0000313" key="3">
    <source>
        <dbReference type="Proteomes" id="UP001589894"/>
    </source>
</evidence>
<dbReference type="PANTHER" id="PTHR46865:SF2">
    <property type="entry name" value="MONOOXYGENASE"/>
    <property type="match status" value="1"/>
</dbReference>
<name>A0ABV6P6H4_9ACTN</name>
<dbReference type="Gene3D" id="3.50.50.60">
    <property type="entry name" value="FAD/NAD(P)-binding domain"/>
    <property type="match status" value="1"/>
</dbReference>
<dbReference type="Gene3D" id="3.30.9.10">
    <property type="entry name" value="D-Amino Acid Oxidase, subunit A, domain 2"/>
    <property type="match status" value="1"/>
</dbReference>
<dbReference type="SUPFAM" id="SSF51905">
    <property type="entry name" value="FAD/NAD(P)-binding domain"/>
    <property type="match status" value="1"/>
</dbReference>
<dbReference type="InterPro" id="IPR036188">
    <property type="entry name" value="FAD/NAD-bd_sf"/>
</dbReference>
<keyword evidence="2" id="KW-0503">Monooxygenase</keyword>
<dbReference type="Proteomes" id="UP001589894">
    <property type="component" value="Unassembled WGS sequence"/>
</dbReference>
<evidence type="ECO:0000313" key="2">
    <source>
        <dbReference type="EMBL" id="MFC0568569.1"/>
    </source>
</evidence>
<gene>
    <name evidence="2" type="ORF">ACFFHU_31105</name>
</gene>
<sequence>MMNRTVLISGASVAGPALAYWLHRQGFAPTVVERAPQLRGGGYAVDFRGHVHLSVLRQMGILDELRANETQLRTMSYVDGDGRRVAGMPAYIFAGDIEIRRGDLAKVLYDATRGSAEYLFDDTITALRQDADGVDVTFANRPPRRFDLVIGADGAHSIVRRLAFPGARVEEAGLYGAVFSTTNFLGLDREAHLYNEPGRMASIFSVRGATTAMLSLNSPEPIAYDHHDVEQQRRIVEERFAGAGWHVPELLRQMRTAPDFYFDSSRQIHLDRWSTGRIALAGDAGYGAGPGGNGTGTAVVAAYVLAGELARADGDHTVAFERYERLLRGLVAAGQKQAAGGAGMLAPATWRAIHWRNRFFRVLPYLPTKGMIKKMATKTAVAIDLPTYPLPAAR</sequence>
<dbReference type="EMBL" id="JBHLUE010000036">
    <property type="protein sequence ID" value="MFC0568569.1"/>
    <property type="molecule type" value="Genomic_DNA"/>
</dbReference>
<dbReference type="Pfam" id="PF01494">
    <property type="entry name" value="FAD_binding_3"/>
    <property type="match status" value="1"/>
</dbReference>
<dbReference type="GO" id="GO:0004497">
    <property type="term" value="F:monooxygenase activity"/>
    <property type="evidence" value="ECO:0007669"/>
    <property type="project" value="UniProtKB-KW"/>
</dbReference>
<keyword evidence="3" id="KW-1185">Reference proteome</keyword>
<reference evidence="2 3" key="1">
    <citation type="submission" date="2024-09" db="EMBL/GenBank/DDBJ databases">
        <authorList>
            <person name="Sun Q."/>
            <person name="Mori K."/>
        </authorList>
    </citation>
    <scope>NUCLEOTIDE SEQUENCE [LARGE SCALE GENOMIC DNA]</scope>
    <source>
        <strain evidence="2 3">TBRC 2205</strain>
    </source>
</reference>
<comment type="caution">
    <text evidence="2">The sequence shown here is derived from an EMBL/GenBank/DDBJ whole genome shotgun (WGS) entry which is preliminary data.</text>
</comment>
<dbReference type="InterPro" id="IPR051704">
    <property type="entry name" value="FAD_aromatic-hydroxylase"/>
</dbReference>
<dbReference type="PANTHER" id="PTHR46865">
    <property type="entry name" value="OXIDOREDUCTASE-RELATED"/>
    <property type="match status" value="1"/>
</dbReference>
<organism evidence="2 3">
    <name type="scientific">Plantactinospora siamensis</name>
    <dbReference type="NCBI Taxonomy" id="555372"/>
    <lineage>
        <taxon>Bacteria</taxon>
        <taxon>Bacillati</taxon>
        <taxon>Actinomycetota</taxon>
        <taxon>Actinomycetes</taxon>
        <taxon>Micromonosporales</taxon>
        <taxon>Micromonosporaceae</taxon>
        <taxon>Plantactinospora</taxon>
    </lineage>
</organism>
<proteinExistence type="predicted"/>